<dbReference type="RefSeq" id="WP_066752800.1">
    <property type="nucleotide sequence ID" value="NZ_CP015199.1"/>
</dbReference>
<feature type="domain" description="Beta-lactamase-related" evidence="1">
    <location>
        <begin position="48"/>
        <end position="372"/>
    </location>
</feature>
<dbReference type="PANTHER" id="PTHR46825:SF7">
    <property type="entry name" value="D-ALANYL-D-ALANINE CARBOXYPEPTIDASE"/>
    <property type="match status" value="1"/>
</dbReference>
<dbReference type="SUPFAM" id="SSF56601">
    <property type="entry name" value="beta-lactamase/transpeptidase-like"/>
    <property type="match status" value="1"/>
</dbReference>
<dbReference type="PANTHER" id="PTHR46825">
    <property type="entry name" value="D-ALANYL-D-ALANINE-CARBOXYPEPTIDASE/ENDOPEPTIDASE AMPH"/>
    <property type="match status" value="1"/>
</dbReference>
<organism evidence="2 3">
    <name type="scientific">Chryseobacterium glaciei</name>
    <dbReference type="NCBI Taxonomy" id="1685010"/>
    <lineage>
        <taxon>Bacteria</taxon>
        <taxon>Pseudomonadati</taxon>
        <taxon>Bacteroidota</taxon>
        <taxon>Flavobacteriia</taxon>
        <taxon>Flavobacteriales</taxon>
        <taxon>Weeksellaceae</taxon>
        <taxon>Chryseobacterium group</taxon>
        <taxon>Chryseobacterium</taxon>
    </lineage>
</organism>
<name>A0A172XTD3_9FLAO</name>
<dbReference type="Pfam" id="PF00144">
    <property type="entry name" value="Beta-lactamase"/>
    <property type="match status" value="1"/>
</dbReference>
<gene>
    <name evidence="2" type="ORF">A0O34_06610</name>
</gene>
<evidence type="ECO:0000259" key="1">
    <source>
        <dbReference type="Pfam" id="PF00144"/>
    </source>
</evidence>
<keyword evidence="3" id="KW-1185">Reference proteome</keyword>
<dbReference type="PROSITE" id="PS51257">
    <property type="entry name" value="PROKAR_LIPOPROTEIN"/>
    <property type="match status" value="1"/>
</dbReference>
<accession>A0A172XTD3</accession>
<dbReference type="KEGG" id="chh:A0O34_06610"/>
<sequence>MKKLKLLSLSLFLPFILGCSDNEAEKNYQIEVDAAVKNIHANLQKDLNTDVPSLSVYVVSPKGTYFSTIKGTNGSVVTPNTYFRFASNTKNFTSTAILKMMQDGWLKLDDKITANIPGTTVPYTPDVADWDFPNKNLITIRQILQHNAGIYDVTNDPSQYDVNGETYTDYMLENFPDHQFTASEYVKILKDHNLTYGVPNSVYHYSNTGFAILSEIIARIYSQKTSSSKTYGDYMYDQIVGPGTKKPLGIKFPELASDKQLPSPYVKGFIKYANHNEITDQKNASAHIGEGNGVGTMVMLTDYIRSLMKGQNVLYASSAELMRTSKGAATTSGYALGCSNFAGIGYGHNGATEGYLSLMTYDPTNDVSVIVLLPYWDLSSTANFTKCLNTLNVTGLEVKKVLGY</sequence>
<dbReference type="OrthoDB" id="9797709at2"/>
<reference evidence="2 3" key="1">
    <citation type="submission" date="2016-04" db="EMBL/GenBank/DDBJ databases">
        <title>Complete Genome Sequence of Chryseobacterium sp. IHBB 10212.</title>
        <authorList>
            <person name="Pal M."/>
            <person name="Swarnkar M.K."/>
            <person name="Kaushal K."/>
            <person name="Chhibber S."/>
            <person name="Singh A.K."/>
            <person name="Gulati A."/>
        </authorList>
    </citation>
    <scope>NUCLEOTIDE SEQUENCE [LARGE SCALE GENOMIC DNA]</scope>
    <source>
        <strain evidence="2 3">IHBB 10212</strain>
    </source>
</reference>
<dbReference type="STRING" id="1685010.A0O34_06610"/>
<evidence type="ECO:0000313" key="2">
    <source>
        <dbReference type="EMBL" id="ANF50204.1"/>
    </source>
</evidence>
<dbReference type="Proteomes" id="UP000077824">
    <property type="component" value="Chromosome"/>
</dbReference>
<protein>
    <recommendedName>
        <fullName evidence="1">Beta-lactamase-related domain-containing protein</fullName>
    </recommendedName>
</protein>
<dbReference type="Gene3D" id="3.40.710.10">
    <property type="entry name" value="DD-peptidase/beta-lactamase superfamily"/>
    <property type="match status" value="1"/>
</dbReference>
<proteinExistence type="predicted"/>
<dbReference type="EMBL" id="CP015199">
    <property type="protein sequence ID" value="ANF50204.1"/>
    <property type="molecule type" value="Genomic_DNA"/>
</dbReference>
<dbReference type="InterPro" id="IPR012338">
    <property type="entry name" value="Beta-lactam/transpept-like"/>
</dbReference>
<evidence type="ECO:0000313" key="3">
    <source>
        <dbReference type="Proteomes" id="UP000077824"/>
    </source>
</evidence>
<dbReference type="InterPro" id="IPR001466">
    <property type="entry name" value="Beta-lactam-related"/>
</dbReference>
<dbReference type="InterPro" id="IPR050491">
    <property type="entry name" value="AmpC-like"/>
</dbReference>
<dbReference type="AlphaFoldDB" id="A0A172XTD3"/>